<comment type="similarity">
    <text evidence="2 11">Belongs to the glycosyl hydrolase 7 (cellulase C) family.</text>
</comment>
<organism evidence="15 16">
    <name type="scientific">Phanerochaete carnosa (strain HHB-10118-sp)</name>
    <name type="common">White-rot fungus</name>
    <name type="synonym">Peniophora carnosa</name>
    <dbReference type="NCBI Taxonomy" id="650164"/>
    <lineage>
        <taxon>Eukaryota</taxon>
        <taxon>Fungi</taxon>
        <taxon>Dikarya</taxon>
        <taxon>Basidiomycota</taxon>
        <taxon>Agaricomycotina</taxon>
        <taxon>Agaricomycetes</taxon>
        <taxon>Polyporales</taxon>
        <taxon>Phanerochaetaceae</taxon>
        <taxon>Phanerochaete</taxon>
    </lineage>
</organism>
<evidence type="ECO:0000256" key="4">
    <source>
        <dbReference type="ARBA" id="ARBA00022801"/>
    </source>
</evidence>
<dbReference type="PANTHER" id="PTHR33753">
    <property type="entry name" value="1,4-BETA-D-GLUCAN CELLOBIOHYDROLASE B"/>
    <property type="match status" value="1"/>
</dbReference>
<evidence type="ECO:0000313" key="16">
    <source>
        <dbReference type="Proteomes" id="UP000008370"/>
    </source>
</evidence>
<accession>K5ULV7</accession>
<dbReference type="SMART" id="SM00236">
    <property type="entry name" value="fCBD"/>
    <property type="match status" value="1"/>
</dbReference>
<dbReference type="GO" id="GO:0016162">
    <property type="term" value="F:cellulose 1,4-beta-cellobiosidase activity"/>
    <property type="evidence" value="ECO:0007669"/>
    <property type="project" value="UniProtKB-EC"/>
</dbReference>
<evidence type="ECO:0000256" key="2">
    <source>
        <dbReference type="ARBA" id="ARBA00006044"/>
    </source>
</evidence>
<evidence type="ECO:0000256" key="11">
    <source>
        <dbReference type="RuleBase" id="RU361164"/>
    </source>
</evidence>
<dbReference type="EC" id="3.2.1.-" evidence="11"/>
<keyword evidence="3 13" id="KW-0732">Signal</keyword>
<protein>
    <recommendedName>
        <fullName evidence="11">Glucanase</fullName>
        <ecNumber evidence="11">3.2.1.-</ecNumber>
    </recommendedName>
</protein>
<dbReference type="Proteomes" id="UP000008370">
    <property type="component" value="Unassembled WGS sequence"/>
</dbReference>
<name>K5ULV7_PHACS</name>
<dbReference type="InterPro" id="IPR037019">
    <property type="entry name" value="Glyco_hydro_7_sf"/>
</dbReference>
<dbReference type="InterPro" id="IPR035971">
    <property type="entry name" value="CBD_sf"/>
</dbReference>
<sequence length="511" mass="53797">MFRASVLLAFSLAAIVYGQQAGTQTPETHPSLSSQKCTASGGCVTQDTSVVLDGNWRWLHDVTGYTNCYTGNEWDATLCPDGTTCAQNCALDGAEYETTYGISSSDDSLTLKFVTGSNVGSRVYLMSSETEYTMFQLLNQEFTFTVDVSQLPCGLNGALYLSEMDADGGLSRFPTNKAGAKFGTGYCDSQCPQDIKFINGIANVEGWNATSTNAGTGSMGTCCSEMDIWEANSVSAAFTPHPCETTGQTECTGSDCTRDTGLCDADGCDFNSFRLGDDTFYGSGLTVDTTQPFTVVTQFLTSDNTSTGTLSEIRRLYIQNDVVIQNSNVNIPGIDAVNSITEDFCAQQKEVFGDTNYFDQHGGLAQLGQSLNTGMVLALSIWDDYTASMLWLDSDYPTTKSASSPGVARGTCASTSGTPSQVEGQSPNAQVVFSAIKWGDIGSTFTGSSGTVPPPPPSGSASSAGTQPTQPAGGSAVPQWGQCGGTGFAGSTTCASGFTCHVLNPYYSQCY</sequence>
<keyword evidence="16" id="KW-1185">Reference proteome</keyword>
<dbReference type="AlphaFoldDB" id="K5ULV7"/>
<keyword evidence="10 11" id="KW-0624">Polysaccharide degradation</keyword>
<dbReference type="GO" id="GO:0030248">
    <property type="term" value="F:cellulose binding"/>
    <property type="evidence" value="ECO:0007669"/>
    <property type="project" value="InterPro"/>
</dbReference>
<feature type="chain" id="PRO_5003884010" description="Glucanase" evidence="13">
    <location>
        <begin position="19"/>
        <end position="511"/>
    </location>
</feature>
<dbReference type="PRINTS" id="PR00734">
    <property type="entry name" value="GLHYDRLASE7"/>
</dbReference>
<dbReference type="InterPro" id="IPR013320">
    <property type="entry name" value="ConA-like_dom_sf"/>
</dbReference>
<feature type="compositionally biased region" description="Polar residues" evidence="12">
    <location>
        <begin position="412"/>
        <end position="426"/>
    </location>
</feature>
<dbReference type="PROSITE" id="PS51164">
    <property type="entry name" value="CBM1_2"/>
    <property type="match status" value="1"/>
</dbReference>
<dbReference type="KEGG" id="pco:PHACADRAFT_264060"/>
<dbReference type="EMBL" id="JH930478">
    <property type="protein sequence ID" value="EKM50671.1"/>
    <property type="molecule type" value="Genomic_DNA"/>
</dbReference>
<evidence type="ECO:0000256" key="3">
    <source>
        <dbReference type="ARBA" id="ARBA00022729"/>
    </source>
</evidence>
<dbReference type="PANTHER" id="PTHR33753:SF2">
    <property type="entry name" value="GLYCOSIDE HYDROLASE FAMILY 7 PROTEIN"/>
    <property type="match status" value="1"/>
</dbReference>
<evidence type="ECO:0000256" key="10">
    <source>
        <dbReference type="ARBA" id="ARBA00023326"/>
    </source>
</evidence>
<evidence type="ECO:0000256" key="12">
    <source>
        <dbReference type="SAM" id="MobiDB-lite"/>
    </source>
</evidence>
<reference evidence="15 16" key="1">
    <citation type="journal article" date="2012" name="BMC Genomics">
        <title>Comparative genomics of the white-rot fungi, Phanerochaete carnosa and P. chrysosporium, to elucidate the genetic basis of the distinct wood types they colonize.</title>
        <authorList>
            <person name="Suzuki H."/>
            <person name="MacDonald J."/>
            <person name="Syed K."/>
            <person name="Salamov A."/>
            <person name="Hori C."/>
            <person name="Aerts A."/>
            <person name="Henrissat B."/>
            <person name="Wiebenga A."/>
            <person name="vanKuyk P.A."/>
            <person name="Barry K."/>
            <person name="Lindquist E."/>
            <person name="LaButti K."/>
            <person name="Lapidus A."/>
            <person name="Lucas S."/>
            <person name="Coutinho P."/>
            <person name="Gong Y."/>
            <person name="Samejima M."/>
            <person name="Mahadevan R."/>
            <person name="Abou-Zaid M."/>
            <person name="de Vries R.P."/>
            <person name="Igarashi K."/>
            <person name="Yadav J.S."/>
            <person name="Grigoriev I.V."/>
            <person name="Master E.R."/>
        </authorList>
    </citation>
    <scope>NUCLEOTIDE SEQUENCE [LARGE SCALE GENOMIC DNA]</scope>
    <source>
        <strain evidence="15 16">HHB-10118-sp</strain>
    </source>
</reference>
<dbReference type="Pfam" id="PF00840">
    <property type="entry name" value="Glyco_hydro_7"/>
    <property type="match status" value="1"/>
</dbReference>
<evidence type="ECO:0000256" key="9">
    <source>
        <dbReference type="ARBA" id="ARBA00023295"/>
    </source>
</evidence>
<dbReference type="GeneID" id="18918733"/>
<keyword evidence="6" id="KW-1015">Disulfide bond</keyword>
<feature type="compositionally biased region" description="Low complexity" evidence="12">
    <location>
        <begin position="459"/>
        <end position="469"/>
    </location>
</feature>
<keyword evidence="9 11" id="KW-0326">Glycosidase</keyword>
<comment type="catalytic activity">
    <reaction evidence="1">
        <text>Hydrolysis of (1-&gt;4)-beta-D-glucosidic linkages in cellulose and cellotetraose, releasing cellobiose from the non-reducing ends of the chains.</text>
        <dbReference type="EC" id="3.2.1.91"/>
    </reaction>
</comment>
<evidence type="ECO:0000259" key="14">
    <source>
        <dbReference type="PROSITE" id="PS51164"/>
    </source>
</evidence>
<dbReference type="GO" id="GO:0030245">
    <property type="term" value="P:cellulose catabolic process"/>
    <property type="evidence" value="ECO:0007669"/>
    <property type="project" value="UniProtKB-KW"/>
</dbReference>
<gene>
    <name evidence="15" type="ORF">PHACADRAFT_264060</name>
</gene>
<evidence type="ECO:0000256" key="8">
    <source>
        <dbReference type="ARBA" id="ARBA00023277"/>
    </source>
</evidence>
<dbReference type="RefSeq" id="XP_007400937.1">
    <property type="nucleotide sequence ID" value="XM_007400875.1"/>
</dbReference>
<dbReference type="PROSITE" id="PS00562">
    <property type="entry name" value="CBM1_1"/>
    <property type="match status" value="1"/>
</dbReference>
<dbReference type="InParanoid" id="K5ULV7"/>
<evidence type="ECO:0000256" key="7">
    <source>
        <dbReference type="ARBA" id="ARBA00023180"/>
    </source>
</evidence>
<dbReference type="CDD" id="cd07999">
    <property type="entry name" value="GH7_CBH_EG"/>
    <property type="match status" value="1"/>
</dbReference>
<evidence type="ECO:0000256" key="13">
    <source>
        <dbReference type="SAM" id="SignalP"/>
    </source>
</evidence>
<keyword evidence="7" id="KW-0325">Glycoprotein</keyword>
<dbReference type="GO" id="GO:0005576">
    <property type="term" value="C:extracellular region"/>
    <property type="evidence" value="ECO:0007669"/>
    <property type="project" value="InterPro"/>
</dbReference>
<feature type="region of interest" description="Disordered" evidence="12">
    <location>
        <begin position="398"/>
        <end position="426"/>
    </location>
</feature>
<proteinExistence type="inferred from homology"/>
<feature type="signal peptide" evidence="13">
    <location>
        <begin position="1"/>
        <end position="18"/>
    </location>
</feature>
<feature type="domain" description="CBM1" evidence="14">
    <location>
        <begin position="475"/>
        <end position="511"/>
    </location>
</feature>
<dbReference type="SUPFAM" id="SSF57180">
    <property type="entry name" value="Cellulose-binding domain"/>
    <property type="match status" value="1"/>
</dbReference>
<feature type="region of interest" description="Disordered" evidence="12">
    <location>
        <begin position="444"/>
        <end position="478"/>
    </location>
</feature>
<keyword evidence="4 11" id="KW-0378">Hydrolase</keyword>
<evidence type="ECO:0000256" key="1">
    <source>
        <dbReference type="ARBA" id="ARBA00001641"/>
    </source>
</evidence>
<keyword evidence="8" id="KW-0119">Carbohydrate metabolism</keyword>
<dbReference type="InterPro" id="IPR000254">
    <property type="entry name" value="CBD"/>
</dbReference>
<dbReference type="SUPFAM" id="SSF49899">
    <property type="entry name" value="Concanavalin A-like lectins/glucanases"/>
    <property type="match status" value="1"/>
</dbReference>
<evidence type="ECO:0000256" key="6">
    <source>
        <dbReference type="ARBA" id="ARBA00023157"/>
    </source>
</evidence>
<dbReference type="FunFam" id="2.70.100.10:FF:000001">
    <property type="entry name" value="Glucanase"/>
    <property type="match status" value="1"/>
</dbReference>
<dbReference type="InterPro" id="IPR001722">
    <property type="entry name" value="Glyco_hydro_7"/>
</dbReference>
<dbReference type="Gene3D" id="2.70.100.10">
    <property type="entry name" value="Glycoside hydrolase, family 7, domain"/>
    <property type="match status" value="1"/>
</dbReference>
<dbReference type="STRING" id="650164.K5ULV7"/>
<evidence type="ECO:0000313" key="15">
    <source>
        <dbReference type="EMBL" id="EKM50671.1"/>
    </source>
</evidence>
<dbReference type="Pfam" id="PF00734">
    <property type="entry name" value="CBM_1"/>
    <property type="match status" value="1"/>
</dbReference>
<dbReference type="OrthoDB" id="412382at2759"/>
<keyword evidence="5 11" id="KW-0136">Cellulose degradation</keyword>
<evidence type="ECO:0000256" key="5">
    <source>
        <dbReference type="ARBA" id="ARBA00023001"/>
    </source>
</evidence>
<dbReference type="HOGENOM" id="CLU_020817_3_2_1"/>